<accession>A0A409XVU2</accession>
<gene>
    <name evidence="1" type="ORF">CVT25_004762</name>
</gene>
<proteinExistence type="predicted"/>
<evidence type="ECO:0000313" key="1">
    <source>
        <dbReference type="EMBL" id="PPQ94872.1"/>
    </source>
</evidence>
<evidence type="ECO:0000313" key="2">
    <source>
        <dbReference type="Proteomes" id="UP000283269"/>
    </source>
</evidence>
<sequence>MGRRQCGKPVISLLGQTAKEKIDRGETHKGLHSTSRRGVECTSNPQCSGTLHCREMMKGTFAAGSCEVPETKAIRNYGKYAGAIEDALLDRA</sequence>
<protein>
    <submittedName>
        <fullName evidence="1">Uncharacterized protein</fullName>
    </submittedName>
</protein>
<keyword evidence="2" id="KW-1185">Reference proteome</keyword>
<dbReference type="AlphaFoldDB" id="A0A409XVU2"/>
<organism evidence="1 2">
    <name type="scientific">Psilocybe cyanescens</name>
    <dbReference type="NCBI Taxonomy" id="93625"/>
    <lineage>
        <taxon>Eukaryota</taxon>
        <taxon>Fungi</taxon>
        <taxon>Dikarya</taxon>
        <taxon>Basidiomycota</taxon>
        <taxon>Agaricomycotina</taxon>
        <taxon>Agaricomycetes</taxon>
        <taxon>Agaricomycetidae</taxon>
        <taxon>Agaricales</taxon>
        <taxon>Agaricineae</taxon>
        <taxon>Strophariaceae</taxon>
        <taxon>Psilocybe</taxon>
    </lineage>
</organism>
<dbReference type="Proteomes" id="UP000283269">
    <property type="component" value="Unassembled WGS sequence"/>
</dbReference>
<reference evidence="1 2" key="1">
    <citation type="journal article" date="2018" name="Evol. Lett.">
        <title>Horizontal gene cluster transfer increased hallucinogenic mushroom diversity.</title>
        <authorList>
            <person name="Reynolds H.T."/>
            <person name="Vijayakumar V."/>
            <person name="Gluck-Thaler E."/>
            <person name="Korotkin H.B."/>
            <person name="Matheny P.B."/>
            <person name="Slot J.C."/>
        </authorList>
    </citation>
    <scope>NUCLEOTIDE SEQUENCE [LARGE SCALE GENOMIC DNA]</scope>
    <source>
        <strain evidence="1 2">2631</strain>
    </source>
</reference>
<dbReference type="InParanoid" id="A0A409XVU2"/>
<comment type="caution">
    <text evidence="1">The sequence shown here is derived from an EMBL/GenBank/DDBJ whole genome shotgun (WGS) entry which is preliminary data.</text>
</comment>
<name>A0A409XVU2_PSICY</name>
<dbReference type="EMBL" id="NHYD01000216">
    <property type="protein sequence ID" value="PPQ94872.1"/>
    <property type="molecule type" value="Genomic_DNA"/>
</dbReference>